<reference evidence="1" key="1">
    <citation type="submission" date="2020-05" db="EMBL/GenBank/DDBJ databases">
        <authorList>
            <person name="Rincon C."/>
            <person name="Sanders R I."/>
            <person name="Robbins C."/>
            <person name="Chaturvedi A."/>
        </authorList>
    </citation>
    <scope>NUCLEOTIDE SEQUENCE</scope>
    <source>
        <strain evidence="1">CHB12</strain>
    </source>
</reference>
<dbReference type="Proteomes" id="UP000684084">
    <property type="component" value="Unassembled WGS sequence"/>
</dbReference>
<gene>
    <name evidence="1" type="ORF">CHRIB12_LOCUS22064</name>
</gene>
<protein>
    <submittedName>
        <fullName evidence="1">Uncharacterized protein</fullName>
    </submittedName>
</protein>
<dbReference type="OrthoDB" id="2427837at2759"/>
<accession>A0A916EIW7</accession>
<comment type="caution">
    <text evidence="1">The sequence shown here is derived from an EMBL/GenBank/DDBJ whole genome shotgun (WGS) entry which is preliminary data.</text>
</comment>
<name>A0A916EIW7_9GLOM</name>
<evidence type="ECO:0000313" key="1">
    <source>
        <dbReference type="EMBL" id="CAB5391676.1"/>
    </source>
</evidence>
<dbReference type="AlphaFoldDB" id="A0A916EIW7"/>
<organism evidence="1 2">
    <name type="scientific">Rhizophagus irregularis</name>
    <dbReference type="NCBI Taxonomy" id="588596"/>
    <lineage>
        <taxon>Eukaryota</taxon>
        <taxon>Fungi</taxon>
        <taxon>Fungi incertae sedis</taxon>
        <taxon>Mucoromycota</taxon>
        <taxon>Glomeromycotina</taxon>
        <taxon>Glomeromycetes</taxon>
        <taxon>Glomerales</taxon>
        <taxon>Glomeraceae</taxon>
        <taxon>Rhizophagus</taxon>
    </lineage>
</organism>
<evidence type="ECO:0000313" key="2">
    <source>
        <dbReference type="Proteomes" id="UP000684084"/>
    </source>
</evidence>
<proteinExistence type="predicted"/>
<sequence length="181" mass="21093">MYTFVNFFSQSFYPTNSTLTPPPSPTIASTLQHECKICKTSFKSKLKRHFSQSGKQTISLPCLESLFFGVFEGYIHYYSVRTGSYKYYFQGPDAYIQIANLFDNPNWGRKFFDNNQQTFVVLFDALAESDANQESFFDQVGNRIPKNRLKRFNLPKLTVEWKYKKSREDAKKNRTSAGYIV</sequence>
<dbReference type="EMBL" id="CAGKOT010000073">
    <property type="protein sequence ID" value="CAB5391676.1"/>
    <property type="molecule type" value="Genomic_DNA"/>
</dbReference>